<organism evidence="1">
    <name type="scientific">Myxobolus squamalis</name>
    <name type="common">Myxosporean</name>
    <dbReference type="NCBI Taxonomy" id="59785"/>
    <lineage>
        <taxon>Eukaryota</taxon>
        <taxon>Metazoa</taxon>
        <taxon>Cnidaria</taxon>
        <taxon>Myxozoa</taxon>
        <taxon>Myxosporea</taxon>
        <taxon>Bivalvulida</taxon>
        <taxon>Platysporina</taxon>
        <taxon>Myxobolidae</taxon>
        <taxon>Myxobolus</taxon>
    </lineage>
</organism>
<proteinExistence type="predicted"/>
<dbReference type="GO" id="GO:2000641">
    <property type="term" value="P:regulation of early endosome to late endosome transport"/>
    <property type="evidence" value="ECO:0007669"/>
    <property type="project" value="InterPro"/>
</dbReference>
<reference evidence="1" key="1">
    <citation type="submission" date="2018-11" db="EMBL/GenBank/DDBJ databases">
        <title>Myxobolus squamalis genome and transcriptome.</title>
        <authorList>
            <person name="Yahalomi D."/>
            <person name="Atkinson S.D."/>
            <person name="Neuhof M."/>
            <person name="Chang E.S."/>
            <person name="Philippe H."/>
            <person name="Cartwright P."/>
            <person name="Bartholomew J.L."/>
            <person name="Huchon D."/>
        </authorList>
    </citation>
    <scope>NUCLEOTIDE SEQUENCE</scope>
    <source>
        <strain evidence="1">71B08</strain>
        <tissue evidence="1">Whole</tissue>
    </source>
</reference>
<dbReference type="GO" id="GO:0010008">
    <property type="term" value="C:endosome membrane"/>
    <property type="evidence" value="ECO:0007669"/>
    <property type="project" value="TreeGrafter"/>
</dbReference>
<accession>A0A6B2GB07</accession>
<dbReference type="PANTHER" id="PTHR36983">
    <property type="entry name" value="DNAJ HOMOLOG SUBFAMILY C MEMBER 13"/>
    <property type="match status" value="1"/>
</dbReference>
<protein>
    <submittedName>
        <fullName evidence="1">DnaJ homolog subfamily C member 13 (Trinotate prediction)</fullName>
    </submittedName>
</protein>
<dbReference type="InterPro" id="IPR044978">
    <property type="entry name" value="GRV2/DNAJC13"/>
</dbReference>
<dbReference type="PANTHER" id="PTHR36983:SF2">
    <property type="entry name" value="DNAJ HOMOLOG SUBFAMILY C MEMBER 13"/>
    <property type="match status" value="1"/>
</dbReference>
<dbReference type="GO" id="GO:0007032">
    <property type="term" value="P:endosome organization"/>
    <property type="evidence" value="ECO:0007669"/>
    <property type="project" value="InterPro"/>
</dbReference>
<dbReference type="AlphaFoldDB" id="A0A6B2GB07"/>
<evidence type="ECO:0000313" key="1">
    <source>
        <dbReference type="EMBL" id="NDJ99676.1"/>
    </source>
</evidence>
<sequence length="122" mass="13494">MLFPADESNLVISGVNVKRFIAQPSWVLRHPKNFLVGLMDSLCSIYRLPEVLECEKLESITSALCLLLEAQPLLCEHLPDIGHIPSILASLQNSDSGSPIIDSCLKVILAFVRSNVCIFVKF</sequence>
<name>A0A6B2GB07_MYXSQ</name>
<dbReference type="EMBL" id="GHBR01011181">
    <property type="protein sequence ID" value="NDJ99676.1"/>
    <property type="molecule type" value="Transcribed_RNA"/>
</dbReference>
<dbReference type="GO" id="GO:0006898">
    <property type="term" value="P:receptor-mediated endocytosis"/>
    <property type="evidence" value="ECO:0007669"/>
    <property type="project" value="TreeGrafter"/>
</dbReference>